<keyword evidence="3" id="KW-1185">Reference proteome</keyword>
<evidence type="ECO:0000256" key="1">
    <source>
        <dbReference type="SAM" id="MobiDB-lite"/>
    </source>
</evidence>
<organism evidence="2 3">
    <name type="scientific">Anas platyrhynchos</name>
    <name type="common">Mallard</name>
    <name type="synonym">Anas boschas</name>
    <dbReference type="NCBI Taxonomy" id="8839"/>
    <lineage>
        <taxon>Eukaryota</taxon>
        <taxon>Metazoa</taxon>
        <taxon>Chordata</taxon>
        <taxon>Craniata</taxon>
        <taxon>Vertebrata</taxon>
        <taxon>Euteleostomi</taxon>
        <taxon>Archelosauria</taxon>
        <taxon>Archosauria</taxon>
        <taxon>Dinosauria</taxon>
        <taxon>Saurischia</taxon>
        <taxon>Theropoda</taxon>
        <taxon>Coelurosauria</taxon>
        <taxon>Aves</taxon>
        <taxon>Neognathae</taxon>
        <taxon>Galloanserae</taxon>
        <taxon>Anseriformes</taxon>
        <taxon>Anatidae</taxon>
        <taxon>Anatinae</taxon>
        <taxon>Anas</taxon>
    </lineage>
</organism>
<name>R0KFG7_ANAPL</name>
<accession>R0KFG7</accession>
<protein>
    <submittedName>
        <fullName evidence="2">Uncharacterized protein</fullName>
    </submittedName>
</protein>
<gene>
    <name evidence="2" type="ORF">Anapl_13620</name>
</gene>
<feature type="region of interest" description="Disordered" evidence="1">
    <location>
        <begin position="112"/>
        <end position="131"/>
    </location>
</feature>
<reference evidence="3" key="1">
    <citation type="journal article" date="2013" name="Nat. Genet.">
        <title>The duck genome and transcriptome provide insight into an avian influenza virus reservoir species.</title>
        <authorList>
            <person name="Huang Y."/>
            <person name="Li Y."/>
            <person name="Burt D.W."/>
            <person name="Chen H."/>
            <person name="Zhang Y."/>
            <person name="Qian W."/>
            <person name="Kim H."/>
            <person name="Gan S."/>
            <person name="Zhao Y."/>
            <person name="Li J."/>
            <person name="Yi K."/>
            <person name="Feng H."/>
            <person name="Zhu P."/>
            <person name="Li B."/>
            <person name="Liu Q."/>
            <person name="Fairley S."/>
            <person name="Magor K.E."/>
            <person name="Du Z."/>
            <person name="Hu X."/>
            <person name="Goodman L."/>
            <person name="Tafer H."/>
            <person name="Vignal A."/>
            <person name="Lee T."/>
            <person name="Kim K.W."/>
            <person name="Sheng Z."/>
            <person name="An Y."/>
            <person name="Searle S."/>
            <person name="Herrero J."/>
            <person name="Groenen M.A."/>
            <person name="Crooijmans R.P."/>
            <person name="Faraut T."/>
            <person name="Cai Q."/>
            <person name="Webster R.G."/>
            <person name="Aldridge J.R."/>
            <person name="Warren W.C."/>
            <person name="Bartschat S."/>
            <person name="Kehr S."/>
            <person name="Marz M."/>
            <person name="Stadler P.F."/>
            <person name="Smith J."/>
            <person name="Kraus R.H."/>
            <person name="Zhao Y."/>
            <person name="Ren L."/>
            <person name="Fei J."/>
            <person name="Morisson M."/>
            <person name="Kaiser P."/>
            <person name="Griffin D.K."/>
            <person name="Rao M."/>
            <person name="Pitel F."/>
            <person name="Wang J."/>
            <person name="Li N."/>
        </authorList>
    </citation>
    <scope>NUCLEOTIDE SEQUENCE [LARGE SCALE GENOMIC DNA]</scope>
</reference>
<dbReference type="AlphaFoldDB" id="R0KFG7"/>
<evidence type="ECO:0000313" key="2">
    <source>
        <dbReference type="EMBL" id="EOB08827.1"/>
    </source>
</evidence>
<feature type="compositionally biased region" description="Basic and acidic residues" evidence="1">
    <location>
        <begin position="112"/>
        <end position="126"/>
    </location>
</feature>
<dbReference type="Proteomes" id="UP000296049">
    <property type="component" value="Unassembled WGS sequence"/>
</dbReference>
<proteinExistence type="predicted"/>
<sequence length="232" mass="26727">MKQLDDVKWEWESKVEEVEAEQLPQVTSYWFRGDFAFKCESIPERKLIFPDCLMEEEECQIIWSQLSPCSAFGTANYVLLPYLEFILRIPWSRIEMIETRIGMIETSERKKEKEKKECVHQTHGEMEESEELTKPSSKSLVVMLITVQWILVEGPSCCHAHLDRHRERDAFLLHADSDGGKVTLQVFGTVVDAVDSFFNGNTVIKIFSPPFFISGDSRELAAKCGNSNVHIF</sequence>
<evidence type="ECO:0000313" key="3">
    <source>
        <dbReference type="Proteomes" id="UP000296049"/>
    </source>
</evidence>
<dbReference type="EMBL" id="KB742416">
    <property type="protein sequence ID" value="EOB08827.1"/>
    <property type="molecule type" value="Genomic_DNA"/>
</dbReference>